<gene>
    <name evidence="2" type="ORF">GDO78_001491</name>
</gene>
<sequence>MRIYLKANQKLKGTVVYTQPSIGQWHSFFYLHVFSLSMQLVIYLYTKLRLFKCMLKKELVHFKQMLFVLFLLGTWTE</sequence>
<evidence type="ECO:0000313" key="3">
    <source>
        <dbReference type="Proteomes" id="UP000770717"/>
    </source>
</evidence>
<comment type="caution">
    <text evidence="2">The sequence shown here is derived from an EMBL/GenBank/DDBJ whole genome shotgun (WGS) entry which is preliminary data.</text>
</comment>
<dbReference type="EMBL" id="WNTK01000001">
    <property type="protein sequence ID" value="KAG9493636.1"/>
    <property type="molecule type" value="Genomic_DNA"/>
</dbReference>
<dbReference type="AlphaFoldDB" id="A0A8J6FUA7"/>
<reference evidence="2" key="1">
    <citation type="thesis" date="2020" institute="ProQuest LLC" country="789 East Eisenhower Parkway, Ann Arbor, MI, USA">
        <title>Comparative Genomics and Chromosome Evolution.</title>
        <authorList>
            <person name="Mudd A.B."/>
        </authorList>
    </citation>
    <scope>NUCLEOTIDE SEQUENCE</scope>
    <source>
        <strain evidence="2">HN-11 Male</strain>
        <tissue evidence="2">Kidney and liver</tissue>
    </source>
</reference>
<feature type="transmembrane region" description="Helical" evidence="1">
    <location>
        <begin position="27"/>
        <end position="46"/>
    </location>
</feature>
<dbReference type="Proteomes" id="UP000770717">
    <property type="component" value="Unassembled WGS sequence"/>
</dbReference>
<keyword evidence="1" id="KW-1133">Transmembrane helix</keyword>
<proteinExistence type="predicted"/>
<organism evidence="2 3">
    <name type="scientific">Eleutherodactylus coqui</name>
    <name type="common">Puerto Rican coqui</name>
    <dbReference type="NCBI Taxonomy" id="57060"/>
    <lineage>
        <taxon>Eukaryota</taxon>
        <taxon>Metazoa</taxon>
        <taxon>Chordata</taxon>
        <taxon>Craniata</taxon>
        <taxon>Vertebrata</taxon>
        <taxon>Euteleostomi</taxon>
        <taxon>Amphibia</taxon>
        <taxon>Batrachia</taxon>
        <taxon>Anura</taxon>
        <taxon>Neobatrachia</taxon>
        <taxon>Hyloidea</taxon>
        <taxon>Eleutherodactylidae</taxon>
        <taxon>Eleutherodactylinae</taxon>
        <taxon>Eleutherodactylus</taxon>
        <taxon>Eleutherodactylus</taxon>
    </lineage>
</organism>
<name>A0A8J6FUA7_ELECQ</name>
<evidence type="ECO:0000313" key="2">
    <source>
        <dbReference type="EMBL" id="KAG9493636.1"/>
    </source>
</evidence>
<protein>
    <submittedName>
        <fullName evidence="2">Uncharacterized protein</fullName>
    </submittedName>
</protein>
<evidence type="ECO:0000256" key="1">
    <source>
        <dbReference type="SAM" id="Phobius"/>
    </source>
</evidence>
<keyword evidence="3" id="KW-1185">Reference proteome</keyword>
<keyword evidence="1" id="KW-0812">Transmembrane</keyword>
<keyword evidence="1" id="KW-0472">Membrane</keyword>
<accession>A0A8J6FUA7</accession>